<dbReference type="Proteomes" id="UP001054945">
    <property type="component" value="Unassembled WGS sequence"/>
</dbReference>
<organism evidence="2 3">
    <name type="scientific">Caerostris extrusa</name>
    <name type="common">Bark spider</name>
    <name type="synonym">Caerostris bankana</name>
    <dbReference type="NCBI Taxonomy" id="172846"/>
    <lineage>
        <taxon>Eukaryota</taxon>
        <taxon>Metazoa</taxon>
        <taxon>Ecdysozoa</taxon>
        <taxon>Arthropoda</taxon>
        <taxon>Chelicerata</taxon>
        <taxon>Arachnida</taxon>
        <taxon>Araneae</taxon>
        <taxon>Araneomorphae</taxon>
        <taxon>Entelegynae</taxon>
        <taxon>Araneoidea</taxon>
        <taxon>Araneidae</taxon>
        <taxon>Caerostris</taxon>
    </lineage>
</organism>
<feature type="compositionally biased region" description="Low complexity" evidence="1">
    <location>
        <begin position="121"/>
        <end position="135"/>
    </location>
</feature>
<keyword evidence="3" id="KW-1185">Reference proteome</keyword>
<name>A0AAV4USE7_CAEEX</name>
<gene>
    <name evidence="2" type="ORF">CEXT_445941</name>
</gene>
<dbReference type="EMBL" id="BPLR01013382">
    <property type="protein sequence ID" value="GIY60835.1"/>
    <property type="molecule type" value="Genomic_DNA"/>
</dbReference>
<sequence length="179" mass="19475">MRGWMSAWKNESLWPLTLRERLSIAAVVFAGSLDTELFVLLLWRSLSLTRNCSERCDTCVIVICFGNSAVSGSKRRRRADRSDIDIKKIVKDLLTPAVSTTSGVGSASTGRKRSVGDESSPEVSSSNISPEPNPVVTTTGISPCPVWHPRTLAKLILSSGIWISMNPPMPTPSPVHQVT</sequence>
<accession>A0AAV4USE7</accession>
<proteinExistence type="predicted"/>
<evidence type="ECO:0000313" key="2">
    <source>
        <dbReference type="EMBL" id="GIY60835.1"/>
    </source>
</evidence>
<feature type="region of interest" description="Disordered" evidence="1">
    <location>
        <begin position="99"/>
        <end position="135"/>
    </location>
</feature>
<feature type="compositionally biased region" description="Low complexity" evidence="1">
    <location>
        <begin position="99"/>
        <end position="109"/>
    </location>
</feature>
<comment type="caution">
    <text evidence="2">The sequence shown here is derived from an EMBL/GenBank/DDBJ whole genome shotgun (WGS) entry which is preliminary data.</text>
</comment>
<evidence type="ECO:0000256" key="1">
    <source>
        <dbReference type="SAM" id="MobiDB-lite"/>
    </source>
</evidence>
<evidence type="ECO:0000313" key="3">
    <source>
        <dbReference type="Proteomes" id="UP001054945"/>
    </source>
</evidence>
<protein>
    <submittedName>
        <fullName evidence="2">Uncharacterized protein</fullName>
    </submittedName>
</protein>
<reference evidence="2 3" key="1">
    <citation type="submission" date="2021-06" db="EMBL/GenBank/DDBJ databases">
        <title>Caerostris extrusa draft genome.</title>
        <authorList>
            <person name="Kono N."/>
            <person name="Arakawa K."/>
        </authorList>
    </citation>
    <scope>NUCLEOTIDE SEQUENCE [LARGE SCALE GENOMIC DNA]</scope>
</reference>
<dbReference type="AlphaFoldDB" id="A0AAV4USE7"/>